<gene>
    <name evidence="2" type="ORF">FHR82_001191</name>
</gene>
<evidence type="ECO:0000313" key="3">
    <source>
        <dbReference type="Proteomes" id="UP000520767"/>
    </source>
</evidence>
<comment type="caution">
    <text evidence="2">The sequence shown here is derived from an EMBL/GenBank/DDBJ whole genome shotgun (WGS) entry which is preliminary data.</text>
</comment>
<dbReference type="AlphaFoldDB" id="A0A7W7VCE9"/>
<dbReference type="Pfam" id="PF01936">
    <property type="entry name" value="NYN"/>
    <property type="match status" value="1"/>
</dbReference>
<dbReference type="PANTHER" id="PTHR35811">
    <property type="entry name" value="SLR1870 PROTEIN"/>
    <property type="match status" value="1"/>
</dbReference>
<dbReference type="EMBL" id="JACHJQ010000001">
    <property type="protein sequence ID" value="MBB4904981.1"/>
    <property type="molecule type" value="Genomic_DNA"/>
</dbReference>
<sequence>MHANQLAADGHRRAALFVDFENVHRGLCESSPEAGRRFATQPARWVQWMERTLGPLVVDLDDQPRKLLRRICYLEPARSGQYRPYFTRAGFRVVDCPALTTMGKNSADIHMVLDILDTLTHPERYDEFIVLSVDADFTPVLLRLREHDRRTAMLVSGPAAAALQAACDFAIPDSVFLDEALGLAVEDESPAPVPIELDELRTRMRQVVRDLVSSAAEPVVMARVAHEVRKTVGLSVDTTNWAGSGSFGKFIAQMTDEHLRVDSRRSPGWLYDPTRHTASAQAALNMSEVVDRVSRLVDAPMLSPETYATLFGVLAEVGDSDGDGDQAEAERRARDRCAELGRPVSRPAVHFVVVGLRHQGIAWPHPGLDAGKLAEAFAENVLALAADVPMVLSDGERAEIRGWLQPGVVA</sequence>
<evidence type="ECO:0000259" key="1">
    <source>
        <dbReference type="Pfam" id="PF01936"/>
    </source>
</evidence>
<keyword evidence="3" id="KW-1185">Reference proteome</keyword>
<accession>A0A7W7VCE9</accession>
<dbReference type="GO" id="GO:0004540">
    <property type="term" value="F:RNA nuclease activity"/>
    <property type="evidence" value="ECO:0007669"/>
    <property type="project" value="InterPro"/>
</dbReference>
<dbReference type="Gene3D" id="3.40.50.1010">
    <property type="entry name" value="5'-nuclease"/>
    <property type="match status" value="1"/>
</dbReference>
<feature type="domain" description="NYN" evidence="1">
    <location>
        <begin position="13"/>
        <end position="170"/>
    </location>
</feature>
<dbReference type="Proteomes" id="UP000520767">
    <property type="component" value="Unassembled WGS sequence"/>
</dbReference>
<organism evidence="2 3">
    <name type="scientific">Actinophytocola algeriensis</name>
    <dbReference type="NCBI Taxonomy" id="1768010"/>
    <lineage>
        <taxon>Bacteria</taxon>
        <taxon>Bacillati</taxon>
        <taxon>Actinomycetota</taxon>
        <taxon>Actinomycetes</taxon>
        <taxon>Pseudonocardiales</taxon>
        <taxon>Pseudonocardiaceae</taxon>
    </lineage>
</organism>
<dbReference type="RefSeq" id="WP_184809147.1">
    <property type="nucleotide sequence ID" value="NZ_JACHJQ010000001.1"/>
</dbReference>
<proteinExistence type="predicted"/>
<dbReference type="PANTHER" id="PTHR35811:SF1">
    <property type="entry name" value="HTH OST-TYPE DOMAIN-CONTAINING PROTEIN"/>
    <property type="match status" value="1"/>
</dbReference>
<evidence type="ECO:0000313" key="2">
    <source>
        <dbReference type="EMBL" id="MBB4904981.1"/>
    </source>
</evidence>
<dbReference type="InterPro" id="IPR021139">
    <property type="entry name" value="NYN"/>
</dbReference>
<reference evidence="2 3" key="1">
    <citation type="submission" date="2020-08" db="EMBL/GenBank/DDBJ databases">
        <title>Genomic Encyclopedia of Type Strains, Phase III (KMG-III): the genomes of soil and plant-associated and newly described type strains.</title>
        <authorList>
            <person name="Whitman W."/>
        </authorList>
    </citation>
    <scope>NUCLEOTIDE SEQUENCE [LARGE SCALE GENOMIC DNA]</scope>
    <source>
        <strain evidence="2 3">CECT 8960</strain>
    </source>
</reference>
<protein>
    <recommendedName>
        <fullName evidence="1">NYN domain-containing protein</fullName>
    </recommendedName>
</protein>
<name>A0A7W7VCE9_9PSEU</name>